<evidence type="ECO:0000256" key="5">
    <source>
        <dbReference type="ARBA" id="ARBA00023002"/>
    </source>
</evidence>
<dbReference type="GO" id="GO:0016705">
    <property type="term" value="F:oxidoreductase activity, acting on paired donors, with incorporation or reduction of molecular oxygen"/>
    <property type="evidence" value="ECO:0007669"/>
    <property type="project" value="InterPro"/>
</dbReference>
<evidence type="ECO:0000313" key="9">
    <source>
        <dbReference type="WBParaSite" id="PDA_v2.g16258.t1"/>
    </source>
</evidence>
<dbReference type="PANTHER" id="PTHR24292:SF102">
    <property type="entry name" value="CYTOCHROME P450 FAMILY-RELATED"/>
    <property type="match status" value="1"/>
</dbReference>
<keyword evidence="5" id="KW-0560">Oxidoreductase</keyword>
<dbReference type="Pfam" id="PF00067">
    <property type="entry name" value="p450"/>
    <property type="match status" value="2"/>
</dbReference>
<keyword evidence="6" id="KW-0408">Iron</keyword>
<comment type="similarity">
    <text evidence="2">Belongs to the cytochrome P450 family.</text>
</comment>
<dbReference type="PRINTS" id="PR00385">
    <property type="entry name" value="P450"/>
</dbReference>
<evidence type="ECO:0000313" key="8">
    <source>
        <dbReference type="Proteomes" id="UP000887578"/>
    </source>
</evidence>
<name>A0A914PEZ8_9BILA</name>
<evidence type="ECO:0000256" key="1">
    <source>
        <dbReference type="ARBA" id="ARBA00001971"/>
    </source>
</evidence>
<dbReference type="WBParaSite" id="PDA_v2.g16258.t1">
    <property type="protein sequence ID" value="PDA_v2.g16258.t1"/>
    <property type="gene ID" value="PDA_v2.g16258"/>
</dbReference>
<dbReference type="GO" id="GO:0004497">
    <property type="term" value="F:monooxygenase activity"/>
    <property type="evidence" value="ECO:0007669"/>
    <property type="project" value="UniProtKB-KW"/>
</dbReference>
<keyword evidence="4" id="KW-0479">Metal-binding</keyword>
<evidence type="ECO:0000256" key="3">
    <source>
        <dbReference type="ARBA" id="ARBA00022617"/>
    </source>
</evidence>
<dbReference type="SUPFAM" id="SSF48264">
    <property type="entry name" value="Cytochrome P450"/>
    <property type="match status" value="1"/>
</dbReference>
<dbReference type="InterPro" id="IPR050476">
    <property type="entry name" value="Insect_CytP450_Detox"/>
</dbReference>
<evidence type="ECO:0000256" key="2">
    <source>
        <dbReference type="ARBA" id="ARBA00010617"/>
    </source>
</evidence>
<dbReference type="Proteomes" id="UP000887578">
    <property type="component" value="Unplaced"/>
</dbReference>
<accession>A0A914PEZ8</accession>
<sequence>MPVFELNWKKTYGDVFGIVLSPKRFRCRKGCCKSGKKAQMDMVGKKFDPLHLQLSQLMHQIIHERVIEFTKVLKFKCRENDCIDIYDEFQALTLDVIGRTAFGIEADSLNDRNDEFYVNARKIVAAFTLEKTPLIWLSTGYETTSTALAYASWHLAMDQDVQHRLFEEIEDTIGDGDADYDTAMKLPYLDAVFHEVLRLSPPVVTFTMRTCIKETEVKGYKFLPGMNVGFGVQCIHWNEELWPEPLKFVGFLRIISGIDFCITQNLEFFLKRDIVKVGLGL</sequence>
<organism evidence="8 9">
    <name type="scientific">Panagrolaimus davidi</name>
    <dbReference type="NCBI Taxonomy" id="227884"/>
    <lineage>
        <taxon>Eukaryota</taxon>
        <taxon>Metazoa</taxon>
        <taxon>Ecdysozoa</taxon>
        <taxon>Nematoda</taxon>
        <taxon>Chromadorea</taxon>
        <taxon>Rhabditida</taxon>
        <taxon>Tylenchina</taxon>
        <taxon>Panagrolaimomorpha</taxon>
        <taxon>Panagrolaimoidea</taxon>
        <taxon>Panagrolaimidae</taxon>
        <taxon>Panagrolaimus</taxon>
    </lineage>
</organism>
<dbReference type="GO" id="GO:0020037">
    <property type="term" value="F:heme binding"/>
    <property type="evidence" value="ECO:0007669"/>
    <property type="project" value="InterPro"/>
</dbReference>
<comment type="cofactor">
    <cofactor evidence="1">
        <name>heme</name>
        <dbReference type="ChEBI" id="CHEBI:30413"/>
    </cofactor>
</comment>
<proteinExistence type="inferred from homology"/>
<dbReference type="InterPro" id="IPR036396">
    <property type="entry name" value="Cyt_P450_sf"/>
</dbReference>
<evidence type="ECO:0000256" key="4">
    <source>
        <dbReference type="ARBA" id="ARBA00022723"/>
    </source>
</evidence>
<protein>
    <submittedName>
        <fullName evidence="9">Cytochrome P450</fullName>
    </submittedName>
</protein>
<dbReference type="PANTHER" id="PTHR24292">
    <property type="entry name" value="CYTOCHROME P450"/>
    <property type="match status" value="1"/>
</dbReference>
<dbReference type="InterPro" id="IPR001128">
    <property type="entry name" value="Cyt_P450"/>
</dbReference>
<keyword evidence="3" id="KW-0349">Heme</keyword>
<dbReference type="GO" id="GO:0005506">
    <property type="term" value="F:iron ion binding"/>
    <property type="evidence" value="ECO:0007669"/>
    <property type="project" value="InterPro"/>
</dbReference>
<keyword evidence="8" id="KW-1185">Reference proteome</keyword>
<evidence type="ECO:0000256" key="7">
    <source>
        <dbReference type="ARBA" id="ARBA00023033"/>
    </source>
</evidence>
<reference evidence="9" key="1">
    <citation type="submission" date="2022-11" db="UniProtKB">
        <authorList>
            <consortium name="WormBaseParasite"/>
        </authorList>
    </citation>
    <scope>IDENTIFICATION</scope>
</reference>
<dbReference type="Gene3D" id="1.10.630.10">
    <property type="entry name" value="Cytochrome P450"/>
    <property type="match status" value="2"/>
</dbReference>
<evidence type="ECO:0000256" key="6">
    <source>
        <dbReference type="ARBA" id="ARBA00023004"/>
    </source>
</evidence>
<dbReference type="AlphaFoldDB" id="A0A914PEZ8"/>
<keyword evidence="7" id="KW-0503">Monooxygenase</keyword>